<dbReference type="EMBL" id="JXLC01000011">
    <property type="protein sequence ID" value="OJG91688.1"/>
    <property type="molecule type" value="Genomic_DNA"/>
</dbReference>
<gene>
    <name evidence="1" type="ORF">RV15_GL000355</name>
</gene>
<dbReference type="AlphaFoldDB" id="A0AA91JPH8"/>
<evidence type="ECO:0000313" key="1">
    <source>
        <dbReference type="EMBL" id="OJG91688.1"/>
    </source>
</evidence>
<evidence type="ECO:0000313" key="2">
    <source>
        <dbReference type="Proteomes" id="UP000183039"/>
    </source>
</evidence>
<organism evidence="1 2">
    <name type="scientific">Enterococcus silesiacus</name>
    <dbReference type="NCBI Taxonomy" id="332949"/>
    <lineage>
        <taxon>Bacteria</taxon>
        <taxon>Bacillati</taxon>
        <taxon>Bacillota</taxon>
        <taxon>Bacilli</taxon>
        <taxon>Lactobacillales</taxon>
        <taxon>Enterococcaceae</taxon>
        <taxon>Enterococcus</taxon>
    </lineage>
</organism>
<accession>A0AA91JPH8</accession>
<proteinExistence type="predicted"/>
<sequence length="49" mass="5645">MRARVDVEQYLASEVREVSILVSHYQVTTSIKGRRVAQEISEPDDKKNL</sequence>
<dbReference type="RefSeq" id="WP_167364087.1">
    <property type="nucleotide sequence ID" value="NZ_JXLC01000011.1"/>
</dbReference>
<name>A0AA91JPH8_9ENTE</name>
<dbReference type="Proteomes" id="UP000183039">
    <property type="component" value="Unassembled WGS sequence"/>
</dbReference>
<reference evidence="1 2" key="1">
    <citation type="submission" date="2014-12" db="EMBL/GenBank/DDBJ databases">
        <title>Draft genome sequences of 29 type strains of Enterococci.</title>
        <authorList>
            <person name="Zhong Z."/>
            <person name="Sun Z."/>
            <person name="Liu W."/>
            <person name="Zhang W."/>
            <person name="Zhang H."/>
        </authorList>
    </citation>
    <scope>NUCLEOTIDE SEQUENCE [LARGE SCALE GENOMIC DNA]</scope>
    <source>
        <strain evidence="1 2">DSM 22801</strain>
    </source>
</reference>
<comment type="caution">
    <text evidence="1">The sequence shown here is derived from an EMBL/GenBank/DDBJ whole genome shotgun (WGS) entry which is preliminary data.</text>
</comment>
<protein>
    <submittedName>
        <fullName evidence="1">Uncharacterized protein</fullName>
    </submittedName>
</protein>